<dbReference type="Pfam" id="PF11523">
    <property type="entry name" value="DUF3223"/>
    <property type="match status" value="1"/>
</dbReference>
<reference evidence="1 2" key="1">
    <citation type="submission" date="2024-01" db="EMBL/GenBank/DDBJ databases">
        <title>The genomes of 5 underutilized Papilionoideae crops provide insights into root nodulation and disease resistance.</title>
        <authorList>
            <person name="Yuan L."/>
        </authorList>
    </citation>
    <scope>NUCLEOTIDE SEQUENCE [LARGE SCALE GENOMIC DNA]</scope>
    <source>
        <strain evidence="1">LY-2023</strain>
        <tissue evidence="1">Leaf</tissue>
    </source>
</reference>
<sequence>MAARSSLLQRLRSHMHSSSFFQGFTVRLWCSATSSSEEPRGCEANLEGDDDPKLKEQEELIVKDIQPILMLTRKILHTPRYLNGERLTMADERAVVEKLLVHHPHSEDKIGCGLESVMSIASVAAVIAVRHRGAEQWWDGAFAVHVARWSLFLILKMCPTGASGVHCAYSSGISSDNVLTNDH</sequence>
<keyword evidence="2" id="KW-1185">Reference proteome</keyword>
<evidence type="ECO:0000313" key="2">
    <source>
        <dbReference type="Proteomes" id="UP001359559"/>
    </source>
</evidence>
<comment type="caution">
    <text evidence="1">The sequence shown here is derived from an EMBL/GenBank/DDBJ whole genome shotgun (WGS) entry which is preliminary data.</text>
</comment>
<dbReference type="PANTHER" id="PTHR33415:SF4">
    <property type="entry name" value="DCL PROTEIN (DUF3223)"/>
    <property type="match status" value="1"/>
</dbReference>
<dbReference type="GO" id="GO:0009658">
    <property type="term" value="P:chloroplast organization"/>
    <property type="evidence" value="ECO:0007669"/>
    <property type="project" value="TreeGrafter"/>
</dbReference>
<dbReference type="Gene3D" id="3.10.450.40">
    <property type="match status" value="1"/>
</dbReference>
<dbReference type="EMBL" id="JAYKXN010000002">
    <property type="protein sequence ID" value="KAK7310801.1"/>
    <property type="molecule type" value="Genomic_DNA"/>
</dbReference>
<protein>
    <submittedName>
        <fullName evidence="1">Uncharacterized protein</fullName>
    </submittedName>
</protein>
<proteinExistence type="predicted"/>
<dbReference type="GO" id="GO:0009507">
    <property type="term" value="C:chloroplast"/>
    <property type="evidence" value="ECO:0007669"/>
    <property type="project" value="TreeGrafter"/>
</dbReference>
<dbReference type="AlphaFoldDB" id="A0AAN9K6C1"/>
<dbReference type="PANTHER" id="PTHR33415">
    <property type="entry name" value="PROTEIN EMBRYO DEFECTIVE 514"/>
    <property type="match status" value="1"/>
</dbReference>
<gene>
    <name evidence="1" type="ORF">RJT34_08536</name>
</gene>
<evidence type="ECO:0000313" key="1">
    <source>
        <dbReference type="EMBL" id="KAK7310801.1"/>
    </source>
</evidence>
<dbReference type="GO" id="GO:1901259">
    <property type="term" value="P:chloroplast rRNA processing"/>
    <property type="evidence" value="ECO:0007669"/>
    <property type="project" value="TreeGrafter"/>
</dbReference>
<accession>A0AAN9K6C1</accession>
<dbReference type="InterPro" id="IPR044673">
    <property type="entry name" value="DCL-like"/>
</dbReference>
<name>A0AAN9K6C1_CLITE</name>
<dbReference type="Proteomes" id="UP001359559">
    <property type="component" value="Unassembled WGS sequence"/>
</dbReference>
<organism evidence="1 2">
    <name type="scientific">Clitoria ternatea</name>
    <name type="common">Butterfly pea</name>
    <dbReference type="NCBI Taxonomy" id="43366"/>
    <lineage>
        <taxon>Eukaryota</taxon>
        <taxon>Viridiplantae</taxon>
        <taxon>Streptophyta</taxon>
        <taxon>Embryophyta</taxon>
        <taxon>Tracheophyta</taxon>
        <taxon>Spermatophyta</taxon>
        <taxon>Magnoliopsida</taxon>
        <taxon>eudicotyledons</taxon>
        <taxon>Gunneridae</taxon>
        <taxon>Pentapetalae</taxon>
        <taxon>rosids</taxon>
        <taxon>fabids</taxon>
        <taxon>Fabales</taxon>
        <taxon>Fabaceae</taxon>
        <taxon>Papilionoideae</taxon>
        <taxon>50 kb inversion clade</taxon>
        <taxon>NPAAA clade</taxon>
        <taxon>indigoferoid/millettioid clade</taxon>
        <taxon>Phaseoleae</taxon>
        <taxon>Clitoria</taxon>
    </lineage>
</organism>